<evidence type="ECO:0008006" key="4">
    <source>
        <dbReference type="Google" id="ProtNLM"/>
    </source>
</evidence>
<dbReference type="Pfam" id="PF03640">
    <property type="entry name" value="Lipoprotein_15"/>
    <property type="match status" value="2"/>
</dbReference>
<evidence type="ECO:0000313" key="2">
    <source>
        <dbReference type="EMBL" id="MCU9847344.1"/>
    </source>
</evidence>
<name>A0ABT2X213_9RHOB</name>
<feature type="signal peptide" evidence="1">
    <location>
        <begin position="1"/>
        <end position="24"/>
    </location>
</feature>
<dbReference type="PIRSF" id="PIRSF029720">
    <property type="entry name" value="UCP029720"/>
    <property type="match status" value="1"/>
</dbReference>
<evidence type="ECO:0000313" key="3">
    <source>
        <dbReference type="Proteomes" id="UP001209535"/>
    </source>
</evidence>
<dbReference type="RefSeq" id="WP_263333817.1">
    <property type="nucleotide sequence ID" value="NZ_JAOVQO010000004.1"/>
</dbReference>
<dbReference type="Proteomes" id="UP001209535">
    <property type="component" value="Unassembled WGS sequence"/>
</dbReference>
<dbReference type="InterPro" id="IPR005297">
    <property type="entry name" value="Lipoprotein_repeat"/>
</dbReference>
<feature type="chain" id="PRO_5046232059" description="Lipoprotein with Yx(FWY)xxD motif" evidence="1">
    <location>
        <begin position="25"/>
        <end position="128"/>
    </location>
</feature>
<proteinExistence type="predicted"/>
<sequence length="128" mass="13423">MTIRSPRFPLTLAALLIAGTAAVAETGIKTGESTLGAVLTNADGMTLYTFDKDEGGASACYDDCATNWPPLMAAEGAAAEGDYGLTERTDGTMQWTYKGMPLYTWVKDAAPGDVTGDGVKEVWHAAKP</sequence>
<accession>A0ABT2X213</accession>
<dbReference type="PANTHER" id="PTHR39335:SF1">
    <property type="entry name" value="BLL4220 PROTEIN"/>
    <property type="match status" value="1"/>
</dbReference>
<keyword evidence="1" id="KW-0732">Signal</keyword>
<organism evidence="2 3">
    <name type="scientific">Albidovulum salinarum</name>
    <dbReference type="NCBI Taxonomy" id="2984153"/>
    <lineage>
        <taxon>Bacteria</taxon>
        <taxon>Pseudomonadati</taxon>
        <taxon>Pseudomonadota</taxon>
        <taxon>Alphaproteobacteria</taxon>
        <taxon>Rhodobacterales</taxon>
        <taxon>Paracoccaceae</taxon>
        <taxon>Albidovulum</taxon>
    </lineage>
</organism>
<gene>
    <name evidence="2" type="ORF">OEZ60_04940</name>
</gene>
<dbReference type="EMBL" id="JAOVQO010000004">
    <property type="protein sequence ID" value="MCU9847344.1"/>
    <property type="molecule type" value="Genomic_DNA"/>
</dbReference>
<evidence type="ECO:0000256" key="1">
    <source>
        <dbReference type="SAM" id="SignalP"/>
    </source>
</evidence>
<protein>
    <recommendedName>
        <fullName evidence="4">Lipoprotein with Yx(FWY)xxD motif</fullName>
    </recommendedName>
</protein>
<reference evidence="2 3" key="1">
    <citation type="submission" date="2022-10" db="EMBL/GenBank/DDBJ databases">
        <title>Defluviimonas sp. nov., isolated from ocean surface sediments.</title>
        <authorList>
            <person name="He W."/>
            <person name="Wang L."/>
            <person name="Zhang D.-F."/>
        </authorList>
    </citation>
    <scope>NUCLEOTIDE SEQUENCE [LARGE SCALE GENOMIC DNA]</scope>
    <source>
        <strain evidence="2 3">WL0024</strain>
    </source>
</reference>
<dbReference type="InterPro" id="IPR014558">
    <property type="entry name" value="UCP029720"/>
</dbReference>
<comment type="caution">
    <text evidence="2">The sequence shown here is derived from an EMBL/GenBank/DDBJ whole genome shotgun (WGS) entry which is preliminary data.</text>
</comment>
<dbReference type="PANTHER" id="PTHR39335">
    <property type="entry name" value="BLL4220 PROTEIN"/>
    <property type="match status" value="1"/>
</dbReference>
<keyword evidence="3" id="KW-1185">Reference proteome</keyword>